<name>X1DMB3_9ZZZZ</name>
<evidence type="ECO:0000313" key="1">
    <source>
        <dbReference type="EMBL" id="GAG97546.1"/>
    </source>
</evidence>
<dbReference type="EMBL" id="BART01023852">
    <property type="protein sequence ID" value="GAG97546.1"/>
    <property type="molecule type" value="Genomic_DNA"/>
</dbReference>
<organism evidence="1">
    <name type="scientific">marine sediment metagenome</name>
    <dbReference type="NCBI Taxonomy" id="412755"/>
    <lineage>
        <taxon>unclassified sequences</taxon>
        <taxon>metagenomes</taxon>
        <taxon>ecological metagenomes</taxon>
    </lineage>
</organism>
<proteinExistence type="predicted"/>
<accession>X1DMB3</accession>
<protein>
    <submittedName>
        <fullName evidence="1">Uncharacterized protein</fullName>
    </submittedName>
</protein>
<feature type="non-terminal residue" evidence="1">
    <location>
        <position position="82"/>
    </location>
</feature>
<gene>
    <name evidence="1" type="ORF">S01H4_43270</name>
</gene>
<sequence>MSSNLIIIDITDKEKIILDGAQVLKEIKGTGTLLVKNPTQKSRLWNLICDVKEPVNTNLDSKELSVGTLNPTQNFAKDYEIK</sequence>
<reference evidence="1" key="1">
    <citation type="journal article" date="2014" name="Front. Microbiol.">
        <title>High frequency of phylogenetically diverse reductive dehalogenase-homologous genes in deep subseafloor sedimentary metagenomes.</title>
        <authorList>
            <person name="Kawai M."/>
            <person name="Futagami T."/>
            <person name="Toyoda A."/>
            <person name="Takaki Y."/>
            <person name="Nishi S."/>
            <person name="Hori S."/>
            <person name="Arai W."/>
            <person name="Tsubouchi T."/>
            <person name="Morono Y."/>
            <person name="Uchiyama I."/>
            <person name="Ito T."/>
            <person name="Fujiyama A."/>
            <person name="Inagaki F."/>
            <person name="Takami H."/>
        </authorList>
    </citation>
    <scope>NUCLEOTIDE SEQUENCE</scope>
    <source>
        <strain evidence="1">Expedition CK06-06</strain>
    </source>
</reference>
<comment type="caution">
    <text evidence="1">The sequence shown here is derived from an EMBL/GenBank/DDBJ whole genome shotgun (WGS) entry which is preliminary data.</text>
</comment>
<dbReference type="AlphaFoldDB" id="X1DMB3"/>